<reference evidence="3" key="1">
    <citation type="journal article" date="2019" name="Int. J. Syst. Evol. Microbiol.">
        <title>The Global Catalogue of Microorganisms (GCM) 10K type strain sequencing project: providing services to taxonomists for standard genome sequencing and annotation.</title>
        <authorList>
            <consortium name="The Broad Institute Genomics Platform"/>
            <consortium name="The Broad Institute Genome Sequencing Center for Infectious Disease"/>
            <person name="Wu L."/>
            <person name="Ma J."/>
        </authorList>
    </citation>
    <scope>NUCLEOTIDE SEQUENCE [LARGE SCALE GENOMIC DNA]</scope>
    <source>
        <strain evidence="3">CGMCC 1.7030</strain>
    </source>
</reference>
<feature type="chain" id="PRO_5045496146" description="DUF3078 domain-containing protein" evidence="1">
    <location>
        <begin position="22"/>
        <end position="274"/>
    </location>
</feature>
<dbReference type="Proteomes" id="UP001596163">
    <property type="component" value="Unassembled WGS sequence"/>
</dbReference>
<organism evidence="2 3">
    <name type="scientific">Algoriphagus aquatilis</name>
    <dbReference type="NCBI Taxonomy" id="490186"/>
    <lineage>
        <taxon>Bacteria</taxon>
        <taxon>Pseudomonadati</taxon>
        <taxon>Bacteroidota</taxon>
        <taxon>Cytophagia</taxon>
        <taxon>Cytophagales</taxon>
        <taxon>Cyclobacteriaceae</taxon>
        <taxon>Algoriphagus</taxon>
    </lineage>
</organism>
<keyword evidence="1" id="KW-0732">Signal</keyword>
<dbReference type="RefSeq" id="WP_377914596.1">
    <property type="nucleotide sequence ID" value="NZ_JBHSKS010000006.1"/>
</dbReference>
<name>A0ABW0BWH0_9BACT</name>
<feature type="signal peptide" evidence="1">
    <location>
        <begin position="1"/>
        <end position="21"/>
    </location>
</feature>
<accession>A0ABW0BWH0</accession>
<comment type="caution">
    <text evidence="2">The sequence shown here is derived from an EMBL/GenBank/DDBJ whole genome shotgun (WGS) entry which is preliminary data.</text>
</comment>
<proteinExistence type="predicted"/>
<gene>
    <name evidence="2" type="ORF">ACFPIK_09520</name>
</gene>
<keyword evidence="3" id="KW-1185">Reference proteome</keyword>
<evidence type="ECO:0000313" key="2">
    <source>
        <dbReference type="EMBL" id="MFC5192006.1"/>
    </source>
</evidence>
<evidence type="ECO:0000256" key="1">
    <source>
        <dbReference type="SAM" id="SignalP"/>
    </source>
</evidence>
<evidence type="ECO:0000313" key="3">
    <source>
        <dbReference type="Proteomes" id="UP001596163"/>
    </source>
</evidence>
<evidence type="ECO:0008006" key="4">
    <source>
        <dbReference type="Google" id="ProtNLM"/>
    </source>
</evidence>
<protein>
    <recommendedName>
        <fullName evidence="4">DUF3078 domain-containing protein</fullName>
    </recommendedName>
</protein>
<sequence length="274" mass="31348">MRKGLVLTFLLQLFWLASGKAQDLDSLADTTETSVSDYLFLSSGYQNRVSFMARDFGQKIPLYTADVMYWHKSGIYLNATLAKFFVTDLSWQKGIGGGFSRQLTAKTDIDLSYNQFFGASNLNQTGKDNIGILQTSLGLDWGLLYSTTQLMYLVNQPGDFFLISRHSRYFEVDRRIGGKGVLSFEPRLTFYLGTSNYYRIGGYDLTWRQYLDTQRFVTQGLDLAIPVTLSLDNLEFQLEPRWVIPTQVPEYDFSAQSFQLALKATYAFPLKRKK</sequence>
<dbReference type="EMBL" id="JBHSKS010000006">
    <property type="protein sequence ID" value="MFC5192006.1"/>
    <property type="molecule type" value="Genomic_DNA"/>
</dbReference>